<sequence length="599" mass="65254">PYTDAQLSTMLASATEIQNNWDISAPSSWGGQYSAPVFNQSLRYFKITKDFNGAFSSTQTNVTIKIIITAKVTLNQLTSINSGEFIIADGGELVLNNQLTLTNGGYVTVLGGGKISGSTLYFSNASNGIANYNGGTINLTNLDISCAGTFYNAGTMTLGKYNASSTDMQLVNRGNIKATEIFGNNNTDIKNACYIEVTNNLTARKFILGSNSAIKCGSFTSDGSDGLTMIMNNNSMFECTGNISLKRIITGPTTGKALLKFDGSKIQDNNKYTNSTTSNNVICEVANQNPSGGIYTWQFNNYDWFVYGLKNGATICNPGKADFLLPAGDCTGAGYTPESTGDVITVDPIVYSYAFEDNFPQVGDYDFNDVVMDLSTEYTKSNNKIKNIQLNVTLKAIGATKLLGAGLRLVNIPKSAIKSITFNGDKDAYRNTLAAANSMFENATTESGDNNIVIPLFADAHKVYGYSDRTMLNTGGIELSQLYTLKINLELADQTQLTPIITNDNIDMFIAYGNLTKRSEIHLYEFKNYGATGHGNVHSENLDVAGNYTWGIKIPEFKYPKEGVNIVTAYPEFSKWAQNRLENTNWYMNPDSGKIISKK</sequence>
<proteinExistence type="predicted"/>
<evidence type="ECO:0000259" key="1">
    <source>
        <dbReference type="Pfam" id="PF16130"/>
    </source>
</evidence>
<dbReference type="EMBL" id="DPVG01000371">
    <property type="protein sequence ID" value="HCK25094.1"/>
    <property type="molecule type" value="Genomic_DNA"/>
</dbReference>
<organism evidence="2 3">
    <name type="scientific">Bacteroides graminisolvens</name>
    <dbReference type="NCBI Taxonomy" id="477666"/>
    <lineage>
        <taxon>Bacteria</taxon>
        <taxon>Pseudomonadati</taxon>
        <taxon>Bacteroidota</taxon>
        <taxon>Bacteroidia</taxon>
        <taxon>Bacteroidales</taxon>
        <taxon>Bacteroidaceae</taxon>
        <taxon>Bacteroides</taxon>
    </lineage>
</organism>
<dbReference type="AlphaFoldDB" id="A0A3D2SGZ3"/>
<protein>
    <submittedName>
        <fullName evidence="2">LruC domain-containing protein</fullName>
    </submittedName>
</protein>
<reference evidence="2 3" key="1">
    <citation type="journal article" date="2018" name="Nat. Biotechnol.">
        <title>A standardized bacterial taxonomy based on genome phylogeny substantially revises the tree of life.</title>
        <authorList>
            <person name="Parks D.H."/>
            <person name="Chuvochina M."/>
            <person name="Waite D.W."/>
            <person name="Rinke C."/>
            <person name="Skarshewski A."/>
            <person name="Chaumeil P.A."/>
            <person name="Hugenholtz P."/>
        </authorList>
    </citation>
    <scope>NUCLEOTIDE SEQUENCE [LARGE SCALE GENOMIC DNA]</scope>
    <source>
        <strain evidence="2">UBA9667</strain>
    </source>
</reference>
<name>A0A3D2SGZ3_9BACE</name>
<evidence type="ECO:0000313" key="3">
    <source>
        <dbReference type="Proteomes" id="UP000263098"/>
    </source>
</evidence>
<accession>A0A3D2SGZ3</accession>
<comment type="caution">
    <text evidence="2">The sequence shown here is derived from an EMBL/GenBank/DDBJ whole genome shotgun (WGS) entry which is preliminary data.</text>
</comment>
<gene>
    <name evidence="2" type="ORF">DHW31_10030</name>
</gene>
<dbReference type="InterPro" id="IPR031025">
    <property type="entry name" value="LruC_dom"/>
</dbReference>
<feature type="domain" description="DUF4842" evidence="1">
    <location>
        <begin position="383"/>
        <end position="587"/>
    </location>
</feature>
<dbReference type="Pfam" id="PF16130">
    <property type="entry name" value="DUF4842"/>
    <property type="match status" value="1"/>
</dbReference>
<dbReference type="Proteomes" id="UP000263098">
    <property type="component" value="Unassembled WGS sequence"/>
</dbReference>
<feature type="non-terminal residue" evidence="2">
    <location>
        <position position="1"/>
    </location>
</feature>
<evidence type="ECO:0000313" key="2">
    <source>
        <dbReference type="EMBL" id="HCK25094.1"/>
    </source>
</evidence>
<dbReference type="InterPro" id="IPR032295">
    <property type="entry name" value="DUF4842"/>
</dbReference>
<dbReference type="NCBIfam" id="TIGR04456">
    <property type="entry name" value="LruC_dom"/>
    <property type="match status" value="1"/>
</dbReference>